<feature type="transmembrane region" description="Helical" evidence="3">
    <location>
        <begin position="137"/>
        <end position="154"/>
    </location>
</feature>
<feature type="transmembrane region" description="Helical" evidence="3">
    <location>
        <begin position="61"/>
        <end position="79"/>
    </location>
</feature>
<dbReference type="Proteomes" id="UP001428290">
    <property type="component" value="Unassembled WGS sequence"/>
</dbReference>
<dbReference type="InterPro" id="IPR029052">
    <property type="entry name" value="Metallo-depent_PP-like"/>
</dbReference>
<keyword evidence="3" id="KW-0812">Transmembrane</keyword>
<dbReference type="PANTHER" id="PTHR31302">
    <property type="entry name" value="TRANSMEMBRANE PROTEIN WITH METALLOPHOSPHOESTERASE DOMAIN-RELATED"/>
    <property type="match status" value="1"/>
</dbReference>
<keyword evidence="6" id="KW-1185">Reference proteome</keyword>
<feature type="transmembrane region" description="Helical" evidence="3">
    <location>
        <begin position="21"/>
        <end position="41"/>
    </location>
</feature>
<feature type="domain" description="Calcineurin-like phosphoesterase" evidence="4">
    <location>
        <begin position="178"/>
        <end position="352"/>
    </location>
</feature>
<evidence type="ECO:0000259" key="4">
    <source>
        <dbReference type="Pfam" id="PF00149"/>
    </source>
</evidence>
<evidence type="ECO:0000313" key="6">
    <source>
        <dbReference type="Proteomes" id="UP001428290"/>
    </source>
</evidence>
<dbReference type="PANTHER" id="PTHR31302:SF31">
    <property type="entry name" value="PHOSPHODIESTERASE YAEI"/>
    <property type="match status" value="1"/>
</dbReference>
<reference evidence="5 6" key="1">
    <citation type="submission" date="2024-02" db="EMBL/GenBank/DDBJ databases">
        <title>Herpetosiphon gulosus NBRC 112829.</title>
        <authorList>
            <person name="Ichikawa N."/>
            <person name="Katano-Makiyama Y."/>
            <person name="Hidaka K."/>
        </authorList>
    </citation>
    <scope>NUCLEOTIDE SEQUENCE [LARGE SCALE GENOMIC DNA]</scope>
    <source>
        <strain evidence="5 6">NBRC 112829</strain>
    </source>
</reference>
<dbReference type="Gene3D" id="3.60.21.10">
    <property type="match status" value="1"/>
</dbReference>
<evidence type="ECO:0000313" key="5">
    <source>
        <dbReference type="EMBL" id="GAA5531334.1"/>
    </source>
</evidence>
<dbReference type="RefSeq" id="WP_345724897.1">
    <property type="nucleotide sequence ID" value="NZ_BAABRU010000044.1"/>
</dbReference>
<dbReference type="InterPro" id="IPR004843">
    <property type="entry name" value="Calcineurin-like_PHP"/>
</dbReference>
<keyword evidence="2" id="KW-0378">Hydrolase</keyword>
<dbReference type="EMBL" id="BAABRU010000044">
    <property type="protein sequence ID" value="GAA5531334.1"/>
    <property type="molecule type" value="Genomic_DNA"/>
</dbReference>
<protein>
    <submittedName>
        <fullName evidence="5">3',5'-cyclic adenosine monophosphate phosphodiesterase CpdA</fullName>
    </submittedName>
</protein>
<proteinExistence type="predicted"/>
<keyword evidence="3" id="KW-0472">Membrane</keyword>
<comment type="caution">
    <text evidence="5">The sequence shown here is derived from an EMBL/GenBank/DDBJ whole genome shotgun (WGS) entry which is preliminary data.</text>
</comment>
<keyword evidence="1" id="KW-0479">Metal-binding</keyword>
<dbReference type="CDD" id="cd07385">
    <property type="entry name" value="MPP_YkuE_C"/>
    <property type="match status" value="1"/>
</dbReference>
<accession>A0ABP9X7I1</accession>
<evidence type="ECO:0000256" key="1">
    <source>
        <dbReference type="ARBA" id="ARBA00022723"/>
    </source>
</evidence>
<evidence type="ECO:0000256" key="3">
    <source>
        <dbReference type="SAM" id="Phobius"/>
    </source>
</evidence>
<keyword evidence="3" id="KW-1133">Transmembrane helix</keyword>
<dbReference type="InterPro" id="IPR051158">
    <property type="entry name" value="Metallophosphoesterase_sf"/>
</dbReference>
<dbReference type="Pfam" id="PF00149">
    <property type="entry name" value="Metallophos"/>
    <property type="match status" value="1"/>
</dbReference>
<organism evidence="5 6">
    <name type="scientific">Herpetosiphon gulosus</name>
    <dbReference type="NCBI Taxonomy" id="1973496"/>
    <lineage>
        <taxon>Bacteria</taxon>
        <taxon>Bacillati</taxon>
        <taxon>Chloroflexota</taxon>
        <taxon>Chloroflexia</taxon>
        <taxon>Herpetosiphonales</taxon>
        <taxon>Herpetosiphonaceae</taxon>
        <taxon>Herpetosiphon</taxon>
    </lineage>
</organism>
<name>A0ABP9X7I1_9CHLR</name>
<dbReference type="SUPFAM" id="SSF56300">
    <property type="entry name" value="Metallo-dependent phosphatases"/>
    <property type="match status" value="1"/>
</dbReference>
<evidence type="ECO:0000256" key="2">
    <source>
        <dbReference type="ARBA" id="ARBA00022801"/>
    </source>
</evidence>
<sequence length="414" mass="46331">MAAINPWAKRMYQTGRWASNVVIWLVLWISCVAIIFLMIRYFSGAEWLSNLQGPAHFVAEFGMRLLMVIPFTLWLLLILRPIRTRRWVVGQILKLAQPLRGKPKLQPEQAVELESAPEIQLATSPTIATRPLSRRRFLLESGLVGGVVGYAMLIEPYQIQVREVNLPIANLPERFRGMRIAQMSDLHINAYTTSADLARAVAQINQLNPDMVLLTGDFVDWDARFADAATEPFRQLRAPEGIYSVLGNHDYYSGKIDTIKQAIQRHDLGLLVNQHTVLRRGADQLVLVGFDDPRHNRSGGPRLSPESINPEAALKGTPKDVARLAMVHNPVIVPHFVANYQLDVILSGHTHGGQFQVPILTDQLVGNAEYFVRGHYDLGKSQVYVNSGFGFTGPPLRFRSAPEITLINLVNAKA</sequence>
<gene>
    <name evidence="5" type="primary">cpdA_6</name>
    <name evidence="5" type="ORF">Hgul01_05159</name>
</gene>